<keyword evidence="7" id="KW-1185">Reference proteome</keyword>
<evidence type="ECO:0000259" key="5">
    <source>
        <dbReference type="SMART" id="SM00154"/>
    </source>
</evidence>
<keyword evidence="2" id="KW-0863">Zinc-finger</keyword>
<dbReference type="InterPro" id="IPR035896">
    <property type="entry name" value="AN1-like_Znf"/>
</dbReference>
<organism evidence="6 7">
    <name type="scientific">Wickerhamiella sorbophila</name>
    <dbReference type="NCBI Taxonomy" id="45607"/>
    <lineage>
        <taxon>Eukaryota</taxon>
        <taxon>Fungi</taxon>
        <taxon>Dikarya</taxon>
        <taxon>Ascomycota</taxon>
        <taxon>Saccharomycotina</taxon>
        <taxon>Dipodascomycetes</taxon>
        <taxon>Dipodascales</taxon>
        <taxon>Trichomonascaceae</taxon>
        <taxon>Wickerhamiella</taxon>
    </lineage>
</organism>
<feature type="domain" description="AN1-type" evidence="5">
    <location>
        <begin position="8"/>
        <end position="43"/>
    </location>
</feature>
<dbReference type="Proteomes" id="UP000238350">
    <property type="component" value="Unassembled WGS sequence"/>
</dbReference>
<evidence type="ECO:0000256" key="2">
    <source>
        <dbReference type="ARBA" id="ARBA00022771"/>
    </source>
</evidence>
<dbReference type="RefSeq" id="XP_024663837.1">
    <property type="nucleotide sequence ID" value="XM_024808069.1"/>
</dbReference>
<dbReference type="GO" id="GO:0008270">
    <property type="term" value="F:zinc ion binding"/>
    <property type="evidence" value="ECO:0007669"/>
    <property type="project" value="UniProtKB-KW"/>
</dbReference>
<evidence type="ECO:0000256" key="3">
    <source>
        <dbReference type="ARBA" id="ARBA00022833"/>
    </source>
</evidence>
<dbReference type="STRING" id="45607.A0A2T0FFX6"/>
<feature type="region of interest" description="Disordered" evidence="4">
    <location>
        <begin position="104"/>
        <end position="130"/>
    </location>
</feature>
<dbReference type="Gene3D" id="4.10.1110.10">
    <property type="entry name" value="AN1-like Zinc finger"/>
    <property type="match status" value="1"/>
</dbReference>
<protein>
    <submittedName>
        <fullName evidence="6">CDC48-associated ubiquitin-like/zinc finger protein 1</fullName>
    </submittedName>
</protein>
<keyword evidence="3" id="KW-0862">Zinc</keyword>
<comment type="caution">
    <text evidence="6">The sequence shown here is derived from an EMBL/GenBank/DDBJ whole genome shotgun (WGS) entry which is preliminary data.</text>
</comment>
<proteinExistence type="predicted"/>
<evidence type="ECO:0000313" key="7">
    <source>
        <dbReference type="Proteomes" id="UP000238350"/>
    </source>
</evidence>
<accession>A0A2T0FFX6</accession>
<dbReference type="OrthoDB" id="431929at2759"/>
<evidence type="ECO:0000256" key="4">
    <source>
        <dbReference type="SAM" id="MobiDB-lite"/>
    </source>
</evidence>
<dbReference type="AlphaFoldDB" id="A0A2T0FFX6"/>
<evidence type="ECO:0000313" key="6">
    <source>
        <dbReference type="EMBL" id="PRT53891.1"/>
    </source>
</evidence>
<sequence length="217" mass="23337">MLAIGTHCEFCGARDFLPFTCSKCDKSFCGAHREFHNCQPLVKPASTKPPPKPAQQPLTKTALLPRTPPPAAARPSDQKPKPLPSTNTAAKKTALDRLRSLIGGKNSTGAAASPKPSSEPPLHKTAVGDSKVPENRRVYLRIRRPAQNYLDTITNTEQKRAAKIMALYYDRDTPVGRVIDMASVNLGLKGTKLMLGSEPLGASVPIGKFAGKTLDIS</sequence>
<gene>
    <name evidence="6" type="ORF">B9G98_01511</name>
</gene>
<reference evidence="6 7" key="1">
    <citation type="submission" date="2017-04" db="EMBL/GenBank/DDBJ databases">
        <title>Genome sequencing of [Candida] sorbophila.</title>
        <authorList>
            <person name="Ahn J.O."/>
        </authorList>
    </citation>
    <scope>NUCLEOTIDE SEQUENCE [LARGE SCALE GENOMIC DNA]</scope>
    <source>
        <strain evidence="6 7">DS02</strain>
    </source>
</reference>
<dbReference type="InterPro" id="IPR000058">
    <property type="entry name" value="Znf_AN1"/>
</dbReference>
<name>A0A2T0FFX6_9ASCO</name>
<evidence type="ECO:0000256" key="1">
    <source>
        <dbReference type="ARBA" id="ARBA00022723"/>
    </source>
</evidence>
<dbReference type="SMART" id="SM00154">
    <property type="entry name" value="ZnF_AN1"/>
    <property type="match status" value="1"/>
</dbReference>
<feature type="region of interest" description="Disordered" evidence="4">
    <location>
        <begin position="42"/>
        <end position="91"/>
    </location>
</feature>
<feature type="compositionally biased region" description="Low complexity" evidence="4">
    <location>
        <begin position="55"/>
        <end position="65"/>
    </location>
</feature>
<keyword evidence="1" id="KW-0479">Metal-binding</keyword>
<dbReference type="GeneID" id="36515260"/>
<dbReference type="EMBL" id="NDIQ01000001">
    <property type="protein sequence ID" value="PRT53891.1"/>
    <property type="molecule type" value="Genomic_DNA"/>
</dbReference>
<dbReference type="SUPFAM" id="SSF118310">
    <property type="entry name" value="AN1-like Zinc finger"/>
    <property type="match status" value="1"/>
</dbReference>